<evidence type="ECO:0000313" key="2">
    <source>
        <dbReference type="Proteomes" id="UP000051302"/>
    </source>
</evidence>
<dbReference type="Gene3D" id="2.60.120.200">
    <property type="match status" value="1"/>
</dbReference>
<dbReference type="STRING" id="1423774.FD31_GL002293"/>
<gene>
    <name evidence="1" type="ORF">FD31_GL002293</name>
</gene>
<dbReference type="AlphaFoldDB" id="A0A0R1WIR2"/>
<evidence type="ECO:0000313" key="1">
    <source>
        <dbReference type="EMBL" id="KRM17774.1"/>
    </source>
</evidence>
<dbReference type="Proteomes" id="UP000051302">
    <property type="component" value="Unassembled WGS sequence"/>
</dbReference>
<dbReference type="EMBL" id="AZFV01000006">
    <property type="protein sequence ID" value="KRM17774.1"/>
    <property type="molecule type" value="Genomic_DNA"/>
</dbReference>
<comment type="caution">
    <text evidence="1">The sequence shown here is derived from an EMBL/GenBank/DDBJ whole genome shotgun (WGS) entry which is preliminary data.</text>
</comment>
<organism evidence="1 2">
    <name type="scientific">Companilactobacillus nantensis DSM 16982</name>
    <dbReference type="NCBI Taxonomy" id="1423774"/>
    <lineage>
        <taxon>Bacteria</taxon>
        <taxon>Bacillati</taxon>
        <taxon>Bacillota</taxon>
        <taxon>Bacilli</taxon>
        <taxon>Lactobacillales</taxon>
        <taxon>Lactobacillaceae</taxon>
        <taxon>Companilactobacillus</taxon>
    </lineage>
</organism>
<dbReference type="PATRIC" id="fig|1423774.3.peg.2383"/>
<name>A0A0R1WIR2_9LACO</name>
<reference evidence="1 2" key="1">
    <citation type="journal article" date="2015" name="Genome Announc.">
        <title>Expanding the biotechnology potential of lactobacilli through comparative genomics of 213 strains and associated genera.</title>
        <authorList>
            <person name="Sun Z."/>
            <person name="Harris H.M."/>
            <person name="McCann A."/>
            <person name="Guo C."/>
            <person name="Argimon S."/>
            <person name="Zhang W."/>
            <person name="Yang X."/>
            <person name="Jeffery I.B."/>
            <person name="Cooney J.C."/>
            <person name="Kagawa T.F."/>
            <person name="Liu W."/>
            <person name="Song Y."/>
            <person name="Salvetti E."/>
            <person name="Wrobel A."/>
            <person name="Rasinkangas P."/>
            <person name="Parkhill J."/>
            <person name="Rea M.C."/>
            <person name="O'Sullivan O."/>
            <person name="Ritari J."/>
            <person name="Douillard F.P."/>
            <person name="Paul Ross R."/>
            <person name="Yang R."/>
            <person name="Briner A.E."/>
            <person name="Felis G.E."/>
            <person name="de Vos W.M."/>
            <person name="Barrangou R."/>
            <person name="Klaenhammer T.R."/>
            <person name="Caufield P.W."/>
            <person name="Cui Y."/>
            <person name="Zhang H."/>
            <person name="O'Toole P.W."/>
        </authorList>
    </citation>
    <scope>NUCLEOTIDE SEQUENCE [LARGE SCALE GENOMIC DNA]</scope>
    <source>
        <strain evidence="1 2">DSM 16982</strain>
    </source>
</reference>
<dbReference type="InterPro" id="IPR013320">
    <property type="entry name" value="ConA-like_dom_sf"/>
</dbReference>
<sequence length="712" mass="75972">MGLFKQYDNVSAEGAAAAMAEQTTGLDSAPDNLGLDSNLFVTANFSKLNGSSTRNLATLSRSNGVSNGAIRMTYNTNQAGAIWSNVSGGNYIDIKKKQTLSMWLYFGPKNHTESGDFGDGMAFVLQNSADGENAFAHKGSKLGLGETLGVWGMDDDSSVKDTQTVASSAIQRSWALEFDDHINDGGDSGGADSFDKGITQSHIAYGYPADRSTYNYVPSVFLAGGNYFTQNHTNVIPVTLHDGNWHHLTIVWNPTKFNATFSFNDKNRDGTNGTNPIEFTTAAIDPSEFGVVPDDHLRWGFTATTGDSFQANLIAFESIPSSVEGDASASIKDVTQGGIDVPNDGSVNSNDELNINYVLNYKSGRDPWENITSDINLPANVTYEPDANGDIGTITYNGGYTAKIPAGALTGTTLPKYTFPKSLLATGDMATVSINGVAKSVNSNTNVASVHTKFDSDTLIKDVNTPSFTIKKAKPINLTLDQSDISVNPNTDANITGTVSYNDGSAITNSQMSVYSTLNGDKFSDFLMSDSDAAGHLKLTIPSDKLKQDNNTLEIYVADPNGNRTTTSKVIITKKGSLSLTVDKAYEFGDINNSSASRLISRKGNWDISVNDGREVSPTNTWELSADTTGLTNNTGKFNGDMVFRNSNGTESTLTGDNLVDIANGVKTQTGQQTTNIASDWDSSDGIFLRSNGLTTAGAYGGTINWTLSDTL</sequence>
<proteinExistence type="predicted"/>
<protein>
    <submittedName>
        <fullName evidence="1">Extracellular protein</fullName>
    </submittedName>
</protein>
<accession>A0A0R1WIR2</accession>
<dbReference type="SUPFAM" id="SSF49899">
    <property type="entry name" value="Concanavalin A-like lectins/glucanases"/>
    <property type="match status" value="1"/>
</dbReference>
<keyword evidence="2" id="KW-1185">Reference proteome</keyword>